<feature type="region of interest" description="Disordered" evidence="1">
    <location>
        <begin position="38"/>
        <end position="65"/>
    </location>
</feature>
<sequence length="198" mass="21942">MDTTVSSIASIEVANCDSVYASVSNLSSIDDPLAMHTASSERKRKMSFESIREQETPNERTVELTTPQKPAVIPQTSTVITHFVDHVKGQPKPRNDATALLKLSNFETVWDIIPKDIIYQLEGHQPESGFRGISQTNYNRMVDHVVAQIRGINTKIPLSVFKNVAMKITTAYPSLRDRDDDGGIIEDGASSLADKLRN</sequence>
<dbReference type="GeneID" id="134286639"/>
<accession>A0ABM1YIA6</accession>
<evidence type="ECO:0000313" key="3">
    <source>
        <dbReference type="Proteomes" id="UP000069940"/>
    </source>
</evidence>
<evidence type="ECO:0000256" key="1">
    <source>
        <dbReference type="SAM" id="MobiDB-lite"/>
    </source>
</evidence>
<protein>
    <submittedName>
        <fullName evidence="2">Uncharacterized protein</fullName>
    </submittedName>
</protein>
<proteinExistence type="predicted"/>
<evidence type="ECO:0000313" key="2">
    <source>
        <dbReference type="EnsemblMetazoa" id="AALFPA23_009404.P12936"/>
    </source>
</evidence>
<keyword evidence="3" id="KW-1185">Reference proteome</keyword>
<name>A0ABM1YIA6_AEDAL</name>
<dbReference type="RefSeq" id="XP_062704267.1">
    <property type="nucleotide sequence ID" value="XM_062848283.1"/>
</dbReference>
<reference evidence="2" key="2">
    <citation type="submission" date="2025-05" db="UniProtKB">
        <authorList>
            <consortium name="EnsemblMetazoa"/>
        </authorList>
    </citation>
    <scope>IDENTIFICATION</scope>
    <source>
        <strain evidence="2">Foshan</strain>
    </source>
</reference>
<dbReference type="Proteomes" id="UP000069940">
    <property type="component" value="Unassembled WGS sequence"/>
</dbReference>
<dbReference type="EnsemblMetazoa" id="AALFPA23_009404.R12936">
    <property type="protein sequence ID" value="AALFPA23_009404.P12936"/>
    <property type="gene ID" value="AALFPA23_009404"/>
</dbReference>
<organism evidence="2 3">
    <name type="scientific">Aedes albopictus</name>
    <name type="common">Asian tiger mosquito</name>
    <name type="synonym">Stegomyia albopicta</name>
    <dbReference type="NCBI Taxonomy" id="7160"/>
    <lineage>
        <taxon>Eukaryota</taxon>
        <taxon>Metazoa</taxon>
        <taxon>Ecdysozoa</taxon>
        <taxon>Arthropoda</taxon>
        <taxon>Hexapoda</taxon>
        <taxon>Insecta</taxon>
        <taxon>Pterygota</taxon>
        <taxon>Neoptera</taxon>
        <taxon>Endopterygota</taxon>
        <taxon>Diptera</taxon>
        <taxon>Nematocera</taxon>
        <taxon>Culicoidea</taxon>
        <taxon>Culicidae</taxon>
        <taxon>Culicinae</taxon>
        <taxon>Aedini</taxon>
        <taxon>Aedes</taxon>
        <taxon>Stegomyia</taxon>
    </lineage>
</organism>
<feature type="compositionally biased region" description="Basic and acidic residues" evidence="1">
    <location>
        <begin position="46"/>
        <end position="62"/>
    </location>
</feature>
<reference evidence="3" key="1">
    <citation type="journal article" date="2015" name="Proc. Natl. Acad. Sci. U.S.A.">
        <title>Genome sequence of the Asian Tiger mosquito, Aedes albopictus, reveals insights into its biology, genetics, and evolution.</title>
        <authorList>
            <person name="Chen X.G."/>
            <person name="Jiang X."/>
            <person name="Gu J."/>
            <person name="Xu M."/>
            <person name="Wu Y."/>
            <person name="Deng Y."/>
            <person name="Zhang C."/>
            <person name="Bonizzoni M."/>
            <person name="Dermauw W."/>
            <person name="Vontas J."/>
            <person name="Armbruster P."/>
            <person name="Huang X."/>
            <person name="Yang Y."/>
            <person name="Zhang H."/>
            <person name="He W."/>
            <person name="Peng H."/>
            <person name="Liu Y."/>
            <person name="Wu K."/>
            <person name="Chen J."/>
            <person name="Lirakis M."/>
            <person name="Topalis P."/>
            <person name="Van Leeuwen T."/>
            <person name="Hall A.B."/>
            <person name="Jiang X."/>
            <person name="Thorpe C."/>
            <person name="Mueller R.L."/>
            <person name="Sun C."/>
            <person name="Waterhouse R.M."/>
            <person name="Yan G."/>
            <person name="Tu Z.J."/>
            <person name="Fang X."/>
            <person name="James A.A."/>
        </authorList>
    </citation>
    <scope>NUCLEOTIDE SEQUENCE [LARGE SCALE GENOMIC DNA]</scope>
    <source>
        <strain evidence="3">Foshan</strain>
    </source>
</reference>